<evidence type="ECO:0000313" key="2">
    <source>
        <dbReference type="Proteomes" id="UP000479190"/>
    </source>
</evidence>
<evidence type="ECO:0000313" key="1">
    <source>
        <dbReference type="EMBL" id="CAB0037286.1"/>
    </source>
</evidence>
<keyword evidence="2" id="KW-1185">Reference proteome</keyword>
<reference evidence="1 2" key="1">
    <citation type="submission" date="2020-02" db="EMBL/GenBank/DDBJ databases">
        <authorList>
            <person name="Ferguson B K."/>
        </authorList>
    </citation>
    <scope>NUCLEOTIDE SEQUENCE [LARGE SCALE GENOMIC DNA]</scope>
</reference>
<dbReference type="Proteomes" id="UP000479190">
    <property type="component" value="Unassembled WGS sequence"/>
</dbReference>
<dbReference type="AlphaFoldDB" id="A0A6H5IGJ7"/>
<proteinExistence type="predicted"/>
<organism evidence="1 2">
    <name type="scientific">Trichogramma brassicae</name>
    <dbReference type="NCBI Taxonomy" id="86971"/>
    <lineage>
        <taxon>Eukaryota</taxon>
        <taxon>Metazoa</taxon>
        <taxon>Ecdysozoa</taxon>
        <taxon>Arthropoda</taxon>
        <taxon>Hexapoda</taxon>
        <taxon>Insecta</taxon>
        <taxon>Pterygota</taxon>
        <taxon>Neoptera</taxon>
        <taxon>Endopterygota</taxon>
        <taxon>Hymenoptera</taxon>
        <taxon>Apocrita</taxon>
        <taxon>Proctotrupomorpha</taxon>
        <taxon>Chalcidoidea</taxon>
        <taxon>Trichogrammatidae</taxon>
        <taxon>Trichogramma</taxon>
    </lineage>
</organism>
<accession>A0A6H5IGJ7</accession>
<protein>
    <submittedName>
        <fullName evidence="1">Uncharacterized protein</fullName>
    </submittedName>
</protein>
<name>A0A6H5IGJ7_9HYME</name>
<sequence length="67" mass="7368">MSAVARAAAARVQSTVRSHFFGDTRALQHTRALLQRGRADIPIPRRVPPARSRVPRPIECVCAHNAV</sequence>
<gene>
    <name evidence="1" type="ORF">TBRA_LOCUS9121</name>
</gene>
<dbReference type="EMBL" id="CADCXV010000847">
    <property type="protein sequence ID" value="CAB0037286.1"/>
    <property type="molecule type" value="Genomic_DNA"/>
</dbReference>